<dbReference type="EMBL" id="JAACJO010000001">
    <property type="protein sequence ID" value="KAF5364238.1"/>
    <property type="molecule type" value="Genomic_DNA"/>
</dbReference>
<dbReference type="PANTHER" id="PTHR24305">
    <property type="entry name" value="CYTOCHROME P450"/>
    <property type="match status" value="1"/>
</dbReference>
<dbReference type="GO" id="GO:0016705">
    <property type="term" value="F:oxidoreductase activity, acting on paired donors, with incorporation or reduction of molecular oxygen"/>
    <property type="evidence" value="ECO:0007669"/>
    <property type="project" value="InterPro"/>
</dbReference>
<name>A0A8H5LP33_9AGAR</name>
<dbReference type="InterPro" id="IPR001128">
    <property type="entry name" value="Cyt_P450"/>
</dbReference>
<protein>
    <submittedName>
        <fullName evidence="2">Uncharacterized protein</fullName>
    </submittedName>
</protein>
<accession>A0A8H5LP33</accession>
<comment type="pathway">
    <text evidence="1">Secondary metabolite biosynthesis.</text>
</comment>
<dbReference type="GO" id="GO:0005506">
    <property type="term" value="F:iron ion binding"/>
    <property type="evidence" value="ECO:0007669"/>
    <property type="project" value="InterPro"/>
</dbReference>
<dbReference type="InterPro" id="IPR050121">
    <property type="entry name" value="Cytochrome_P450_monoxygenase"/>
</dbReference>
<keyword evidence="3" id="KW-1185">Reference proteome</keyword>
<organism evidence="2 3">
    <name type="scientific">Leucocoprinus leucothites</name>
    <dbReference type="NCBI Taxonomy" id="201217"/>
    <lineage>
        <taxon>Eukaryota</taxon>
        <taxon>Fungi</taxon>
        <taxon>Dikarya</taxon>
        <taxon>Basidiomycota</taxon>
        <taxon>Agaricomycotina</taxon>
        <taxon>Agaricomycetes</taxon>
        <taxon>Agaricomycetidae</taxon>
        <taxon>Agaricales</taxon>
        <taxon>Agaricineae</taxon>
        <taxon>Agaricaceae</taxon>
        <taxon>Leucocoprinus</taxon>
    </lineage>
</organism>
<reference evidence="2 3" key="1">
    <citation type="journal article" date="2020" name="ISME J.">
        <title>Uncovering the hidden diversity of litter-decomposition mechanisms in mushroom-forming fungi.</title>
        <authorList>
            <person name="Floudas D."/>
            <person name="Bentzer J."/>
            <person name="Ahren D."/>
            <person name="Johansson T."/>
            <person name="Persson P."/>
            <person name="Tunlid A."/>
        </authorList>
    </citation>
    <scope>NUCLEOTIDE SEQUENCE [LARGE SCALE GENOMIC DNA]</scope>
    <source>
        <strain evidence="2 3">CBS 146.42</strain>
    </source>
</reference>
<dbReference type="Proteomes" id="UP000559027">
    <property type="component" value="Unassembled WGS sequence"/>
</dbReference>
<dbReference type="Gene3D" id="1.10.630.10">
    <property type="entry name" value="Cytochrome P450"/>
    <property type="match status" value="1"/>
</dbReference>
<dbReference type="OrthoDB" id="1470350at2759"/>
<dbReference type="AlphaFoldDB" id="A0A8H5LP33"/>
<dbReference type="GO" id="GO:0004497">
    <property type="term" value="F:monooxygenase activity"/>
    <property type="evidence" value="ECO:0007669"/>
    <property type="project" value="InterPro"/>
</dbReference>
<dbReference type="GO" id="GO:0020037">
    <property type="term" value="F:heme binding"/>
    <property type="evidence" value="ECO:0007669"/>
    <property type="project" value="InterPro"/>
</dbReference>
<dbReference type="Pfam" id="PF00067">
    <property type="entry name" value="p450"/>
    <property type="match status" value="1"/>
</dbReference>
<comment type="caution">
    <text evidence="2">The sequence shown here is derived from an EMBL/GenBank/DDBJ whole genome shotgun (WGS) entry which is preliminary data.</text>
</comment>
<dbReference type="InterPro" id="IPR036396">
    <property type="entry name" value="Cyt_P450_sf"/>
</dbReference>
<dbReference type="SUPFAM" id="SSF48264">
    <property type="entry name" value="Cytochrome P450"/>
    <property type="match status" value="1"/>
</dbReference>
<sequence>MSTTQGTSIVLWRLLFHPLVRFPGPRLAAATSLYRTYHEVIRGGEFLNELHRLHTIYGSVLHFNDPRAYNDVYSLKHRCKKDPSFYTCFGVNQSTFGTVATREAKERRNILSPLFSRRSVTDAEDEIQKHVEKLIERLDLSEGPCGLFLGFRCATLDMIPSFCFGKGFGAMESEGFACPLLMTIQASTPLLFLIKSFPWIPRVLSFSPYFVSSCFPWHIDLQPTVRQQIKDLVDFATETPAVADEGRMPCVYHHPLSMHQSSVFLDVGQSLLEEALSLLQAGSDTVGNTCTVGAFHVLHNPTTHRKPVQELLAVTLDRAT</sequence>
<dbReference type="PANTHER" id="PTHR24305:SF152">
    <property type="entry name" value="P450, PUTATIVE (EUROFUNG)-RELATED"/>
    <property type="match status" value="1"/>
</dbReference>
<evidence type="ECO:0000313" key="2">
    <source>
        <dbReference type="EMBL" id="KAF5364238.1"/>
    </source>
</evidence>
<gene>
    <name evidence="2" type="ORF">D9756_000537</name>
</gene>
<evidence type="ECO:0000313" key="3">
    <source>
        <dbReference type="Proteomes" id="UP000559027"/>
    </source>
</evidence>
<evidence type="ECO:0000256" key="1">
    <source>
        <dbReference type="ARBA" id="ARBA00005179"/>
    </source>
</evidence>
<proteinExistence type="predicted"/>